<proteinExistence type="predicted"/>
<evidence type="ECO:0000313" key="2">
    <source>
        <dbReference type="EMBL" id="KAA6312911.1"/>
    </source>
</evidence>
<feature type="domain" description="Peptidase S26" evidence="1">
    <location>
        <begin position="99"/>
        <end position="137"/>
    </location>
</feature>
<dbReference type="SUPFAM" id="SSF51306">
    <property type="entry name" value="LexA/Signal peptidase"/>
    <property type="match status" value="1"/>
</dbReference>
<evidence type="ECO:0000259" key="1">
    <source>
        <dbReference type="Pfam" id="PF10502"/>
    </source>
</evidence>
<organism evidence="2">
    <name type="scientific">termite gut metagenome</name>
    <dbReference type="NCBI Taxonomy" id="433724"/>
    <lineage>
        <taxon>unclassified sequences</taxon>
        <taxon>metagenomes</taxon>
        <taxon>organismal metagenomes</taxon>
    </lineage>
</organism>
<feature type="non-terminal residue" evidence="2">
    <location>
        <position position="1"/>
    </location>
</feature>
<dbReference type="GO" id="GO:0004252">
    <property type="term" value="F:serine-type endopeptidase activity"/>
    <property type="evidence" value="ECO:0007669"/>
    <property type="project" value="InterPro"/>
</dbReference>
<protein>
    <recommendedName>
        <fullName evidence="1">Peptidase S26 domain-containing protein</fullName>
    </recommendedName>
</protein>
<accession>A0A5J4PVT7</accession>
<dbReference type="EMBL" id="SNRY01006301">
    <property type="protein sequence ID" value="KAA6312911.1"/>
    <property type="molecule type" value="Genomic_DNA"/>
</dbReference>
<name>A0A5J4PVT7_9ZZZZ</name>
<dbReference type="GO" id="GO:0006465">
    <property type="term" value="P:signal peptide processing"/>
    <property type="evidence" value="ECO:0007669"/>
    <property type="project" value="InterPro"/>
</dbReference>
<comment type="caution">
    <text evidence="2">The sequence shown here is derived from an EMBL/GenBank/DDBJ whole genome shotgun (WGS) entry which is preliminary data.</text>
</comment>
<dbReference type="AlphaFoldDB" id="A0A5J4PVT7"/>
<dbReference type="CDD" id="cd06530">
    <property type="entry name" value="S26_SPase_I"/>
    <property type="match status" value="1"/>
</dbReference>
<dbReference type="Gene3D" id="2.10.109.10">
    <property type="entry name" value="Umud Fragment, subunit A"/>
    <property type="match status" value="1"/>
</dbReference>
<sequence>DTLLVDSLFSVILSANRQNNFDKKSLYSYPCSKEKQLDSLLQKRGAHTLIIPQKGRPVKIESWNVILFRNTVVLHEKKQAEVVGDTLFIENIPVSEYAFSQDYYWMVSDNSVNLADSRLFGLVPQNHIIGKVFLIWFSKEKETGVFKGYRWNRFLKAL</sequence>
<dbReference type="InterPro" id="IPR036286">
    <property type="entry name" value="LexA/Signal_pep-like_sf"/>
</dbReference>
<reference evidence="2" key="1">
    <citation type="submission" date="2019-03" db="EMBL/GenBank/DDBJ databases">
        <title>Single cell metagenomics reveals metabolic interactions within the superorganism composed of flagellate Streblomastix strix and complex community of Bacteroidetes bacteria on its surface.</title>
        <authorList>
            <person name="Treitli S.C."/>
            <person name="Kolisko M."/>
            <person name="Husnik F."/>
            <person name="Keeling P."/>
            <person name="Hampl V."/>
        </authorList>
    </citation>
    <scope>NUCLEOTIDE SEQUENCE</scope>
    <source>
        <strain evidence="2">STM</strain>
    </source>
</reference>
<dbReference type="InterPro" id="IPR019533">
    <property type="entry name" value="Peptidase_S26"/>
</dbReference>
<dbReference type="Pfam" id="PF10502">
    <property type="entry name" value="Peptidase_S26"/>
    <property type="match status" value="1"/>
</dbReference>
<gene>
    <name evidence="2" type="ORF">EZS27_036232</name>
</gene>